<comment type="caution">
    <text evidence="1">The sequence shown here is derived from an EMBL/GenBank/DDBJ whole genome shotgun (WGS) entry which is preliminary data.</text>
</comment>
<dbReference type="Proteomes" id="UP000633814">
    <property type="component" value="Unassembled WGS sequence"/>
</dbReference>
<dbReference type="EMBL" id="JAEINI020000012">
    <property type="protein sequence ID" value="MCB5227931.1"/>
    <property type="molecule type" value="Genomic_DNA"/>
</dbReference>
<gene>
    <name evidence="1" type="ORF">JAO78_014025</name>
</gene>
<evidence type="ECO:0000313" key="2">
    <source>
        <dbReference type="Proteomes" id="UP000633814"/>
    </source>
</evidence>
<accession>A0ABS8C6G1</accession>
<evidence type="ECO:0000313" key="1">
    <source>
        <dbReference type="EMBL" id="MCB5227931.1"/>
    </source>
</evidence>
<dbReference type="RefSeq" id="WP_226751995.1">
    <property type="nucleotide sequence ID" value="NZ_JAEINI020000012.1"/>
</dbReference>
<sequence>MTMYSQTHLTLLKQLAVVPLQPKSEFYSDCSQSRSAEATDARQSESITNVEASKLDVLVADIECLLASFGITDWQINPNAVDIHFQEQQLITPSLVALKQPMLKRQLWLLLSEYVDA</sequence>
<reference evidence="1 2" key="1">
    <citation type="submission" date="2021-10" db="EMBL/GenBank/DDBJ databases">
        <title>Alishewanella koreense sp. nov. isolated from seawater of southwestern coast in South Korea and the proposal for the reclassification of Rheinheimera perlucida and Rheinheimera tuosuensis as Arsukibacterium perlucida and Arsukibacterium tuosuensis.</title>
        <authorList>
            <person name="Kim K.H."/>
            <person name="Ruan W."/>
            <person name="Kim K.R."/>
            <person name="Baek J.H."/>
            <person name="Jeon C.O."/>
        </authorList>
    </citation>
    <scope>NUCLEOTIDE SEQUENCE [LARGE SCALE GENOMIC DNA]</scope>
    <source>
        <strain evidence="1 2">16-MA</strain>
    </source>
</reference>
<name>A0ABS8C6G1_9ALTE</name>
<keyword evidence="2" id="KW-1185">Reference proteome</keyword>
<organism evidence="1 2">
    <name type="scientific">Alishewanella maricola</name>
    <dbReference type="NCBI Taxonomy" id="2795740"/>
    <lineage>
        <taxon>Bacteria</taxon>
        <taxon>Pseudomonadati</taxon>
        <taxon>Pseudomonadota</taxon>
        <taxon>Gammaproteobacteria</taxon>
        <taxon>Alteromonadales</taxon>
        <taxon>Alteromonadaceae</taxon>
        <taxon>Alishewanella</taxon>
    </lineage>
</organism>
<protein>
    <submittedName>
        <fullName evidence="1">Uncharacterized protein</fullName>
    </submittedName>
</protein>
<proteinExistence type="predicted"/>